<evidence type="ECO:0000313" key="2">
    <source>
        <dbReference type="Proteomes" id="UP000317369"/>
    </source>
</evidence>
<gene>
    <name evidence="1" type="ORF">KS4_16080</name>
</gene>
<dbReference type="AlphaFoldDB" id="A0A517YTK5"/>
<keyword evidence="2" id="KW-1185">Reference proteome</keyword>
<sequence length="134" mass="15629">MTKNPSYIEQIVQKSMDDLNGTNLNVFQRYEKTRSSIENCKQTLTHLEKCEQELESETVWTLCNCRNKPIETTIKTSLYQIQHLFATKNEAISACIEKAKSARRMGIRSKIAEAKETKEYCDQQIRDLEEMRST</sequence>
<organism evidence="1 2">
    <name type="scientific">Poriferisphaera corsica</name>
    <dbReference type="NCBI Taxonomy" id="2528020"/>
    <lineage>
        <taxon>Bacteria</taxon>
        <taxon>Pseudomonadati</taxon>
        <taxon>Planctomycetota</taxon>
        <taxon>Phycisphaerae</taxon>
        <taxon>Phycisphaerales</taxon>
        <taxon>Phycisphaeraceae</taxon>
        <taxon>Poriferisphaera</taxon>
    </lineage>
</organism>
<name>A0A517YTK5_9BACT</name>
<dbReference type="Proteomes" id="UP000317369">
    <property type="component" value="Chromosome"/>
</dbReference>
<protein>
    <submittedName>
        <fullName evidence="1">Uncharacterized protein</fullName>
    </submittedName>
</protein>
<dbReference type="EMBL" id="CP036425">
    <property type="protein sequence ID" value="QDU33557.1"/>
    <property type="molecule type" value="Genomic_DNA"/>
</dbReference>
<dbReference type="RefSeq" id="WP_145076688.1">
    <property type="nucleotide sequence ID" value="NZ_CP036425.1"/>
</dbReference>
<evidence type="ECO:0000313" key="1">
    <source>
        <dbReference type="EMBL" id="QDU33557.1"/>
    </source>
</evidence>
<accession>A0A517YTK5</accession>
<dbReference type="KEGG" id="pcor:KS4_16080"/>
<proteinExistence type="predicted"/>
<reference evidence="1 2" key="1">
    <citation type="submission" date="2019-02" db="EMBL/GenBank/DDBJ databases">
        <title>Deep-cultivation of Planctomycetes and their phenomic and genomic characterization uncovers novel biology.</title>
        <authorList>
            <person name="Wiegand S."/>
            <person name="Jogler M."/>
            <person name="Boedeker C."/>
            <person name="Pinto D."/>
            <person name="Vollmers J."/>
            <person name="Rivas-Marin E."/>
            <person name="Kohn T."/>
            <person name="Peeters S.H."/>
            <person name="Heuer A."/>
            <person name="Rast P."/>
            <person name="Oberbeckmann S."/>
            <person name="Bunk B."/>
            <person name="Jeske O."/>
            <person name="Meyerdierks A."/>
            <person name="Storesund J.E."/>
            <person name="Kallscheuer N."/>
            <person name="Luecker S."/>
            <person name="Lage O.M."/>
            <person name="Pohl T."/>
            <person name="Merkel B.J."/>
            <person name="Hornburger P."/>
            <person name="Mueller R.-W."/>
            <person name="Bruemmer F."/>
            <person name="Labrenz M."/>
            <person name="Spormann A.M."/>
            <person name="Op den Camp H."/>
            <person name="Overmann J."/>
            <person name="Amann R."/>
            <person name="Jetten M.S.M."/>
            <person name="Mascher T."/>
            <person name="Medema M.H."/>
            <person name="Devos D.P."/>
            <person name="Kaster A.-K."/>
            <person name="Ovreas L."/>
            <person name="Rohde M."/>
            <person name="Galperin M.Y."/>
            <person name="Jogler C."/>
        </authorList>
    </citation>
    <scope>NUCLEOTIDE SEQUENCE [LARGE SCALE GENOMIC DNA]</scope>
    <source>
        <strain evidence="1 2">KS4</strain>
    </source>
</reference>